<proteinExistence type="inferred from homology"/>
<keyword evidence="1" id="KW-0678">Repressor</keyword>
<dbReference type="Gene3D" id="1.20.5.780">
    <property type="entry name" value="Single helix bin"/>
    <property type="match status" value="1"/>
</dbReference>
<dbReference type="EMBL" id="AP027142">
    <property type="protein sequence ID" value="BDV32597.1"/>
    <property type="molecule type" value="Genomic_DNA"/>
</dbReference>
<evidence type="ECO:0000256" key="5">
    <source>
        <dbReference type="ARBA" id="ARBA00023163"/>
    </source>
</evidence>
<dbReference type="PANTHER" id="PTHR35401">
    <property type="entry name" value="COPG FAMILY HELIX-TURN-HELIX PROTEIN-RELATED-RELATED"/>
    <property type="match status" value="1"/>
</dbReference>
<keyword evidence="4" id="KW-0238">DNA-binding</keyword>
<accession>A0ABM8E3N3</accession>
<dbReference type="Proteomes" id="UP001317629">
    <property type="component" value="Chromosome"/>
</dbReference>
<keyword evidence="5" id="KW-0804">Transcription</keyword>
<dbReference type="SUPFAM" id="SSF47598">
    <property type="entry name" value="Ribbon-helix-helix"/>
    <property type="match status" value="1"/>
</dbReference>
<protein>
    <submittedName>
        <fullName evidence="7">CopG family transcriptional regulator</fullName>
    </submittedName>
</protein>
<evidence type="ECO:0000256" key="2">
    <source>
        <dbReference type="ARBA" id="ARBA00022649"/>
    </source>
</evidence>
<evidence type="ECO:0000256" key="4">
    <source>
        <dbReference type="ARBA" id="ARBA00023125"/>
    </source>
</evidence>
<sequence length="99" mass="11392">MCYEIEMSSKTQPAKRETLNLRIKPDDRSLIDRAAKLVSKSRTDFVLDAARNAAEEALLDKRLFRVDAAAYADFLARLDAPPNPNERLRRTMKTRAPWE</sequence>
<evidence type="ECO:0000313" key="7">
    <source>
        <dbReference type="EMBL" id="BDV32597.1"/>
    </source>
</evidence>
<evidence type="ECO:0000256" key="1">
    <source>
        <dbReference type="ARBA" id="ARBA00022491"/>
    </source>
</evidence>
<dbReference type="InterPro" id="IPR010985">
    <property type="entry name" value="Ribbon_hlx_hlx"/>
</dbReference>
<keyword evidence="2" id="KW-1277">Toxin-antitoxin system</keyword>
<keyword evidence="8" id="KW-1185">Reference proteome</keyword>
<comment type="similarity">
    <text evidence="6">Belongs to the TacA antitoxin family.</text>
</comment>
<keyword evidence="3" id="KW-0805">Transcription regulation</keyword>
<organism evidence="7 8">
    <name type="scientific">Methylocystis iwaonis</name>
    <dbReference type="NCBI Taxonomy" id="2885079"/>
    <lineage>
        <taxon>Bacteria</taxon>
        <taxon>Pseudomonadati</taxon>
        <taxon>Pseudomonadota</taxon>
        <taxon>Alphaproteobacteria</taxon>
        <taxon>Hyphomicrobiales</taxon>
        <taxon>Methylocystaceae</taxon>
        <taxon>Methylocystis</taxon>
    </lineage>
</organism>
<gene>
    <name evidence="7" type="ORF">SS37A_01260</name>
</gene>
<dbReference type="Pfam" id="PF08681">
    <property type="entry name" value="TacA1"/>
    <property type="match status" value="1"/>
</dbReference>
<evidence type="ECO:0000256" key="3">
    <source>
        <dbReference type="ARBA" id="ARBA00023015"/>
    </source>
</evidence>
<name>A0ABM8E3N3_9HYPH</name>
<evidence type="ECO:0000256" key="6">
    <source>
        <dbReference type="ARBA" id="ARBA00049988"/>
    </source>
</evidence>
<dbReference type="PANTHER" id="PTHR35401:SF1">
    <property type="entry name" value="CYTOPLASMIC PROTEIN"/>
    <property type="match status" value="1"/>
</dbReference>
<evidence type="ECO:0000313" key="8">
    <source>
        <dbReference type="Proteomes" id="UP001317629"/>
    </source>
</evidence>
<reference evidence="7 8" key="1">
    <citation type="journal article" date="2023" name="Int. J. Syst. Evol. Microbiol.">
        <title>Methylocystis iwaonis sp. nov., a type II methane-oxidizing bacterium from surface soil of a rice paddy field in Japan, and emended description of the genus Methylocystis (ex Whittenbury et al. 1970) Bowman et al. 1993.</title>
        <authorList>
            <person name="Kaise H."/>
            <person name="Sawadogo J.B."/>
            <person name="Alam M.S."/>
            <person name="Ueno C."/>
            <person name="Dianou D."/>
            <person name="Shinjo R."/>
            <person name="Asakawa S."/>
        </authorList>
    </citation>
    <scope>NUCLEOTIDE SEQUENCE [LARGE SCALE GENOMIC DNA]</scope>
    <source>
        <strain evidence="7 8">SS37A-Re</strain>
    </source>
</reference>
<dbReference type="InterPro" id="IPR014795">
    <property type="entry name" value="TacA_1-like"/>
</dbReference>